<organism evidence="7 8">
    <name type="scientific">Pyrus ussuriensis x Pyrus communis</name>
    <dbReference type="NCBI Taxonomy" id="2448454"/>
    <lineage>
        <taxon>Eukaryota</taxon>
        <taxon>Viridiplantae</taxon>
        <taxon>Streptophyta</taxon>
        <taxon>Embryophyta</taxon>
        <taxon>Tracheophyta</taxon>
        <taxon>Spermatophyta</taxon>
        <taxon>Magnoliopsida</taxon>
        <taxon>eudicotyledons</taxon>
        <taxon>Gunneridae</taxon>
        <taxon>Pentapetalae</taxon>
        <taxon>rosids</taxon>
        <taxon>fabids</taxon>
        <taxon>Rosales</taxon>
        <taxon>Rosaceae</taxon>
        <taxon>Amygdaloideae</taxon>
        <taxon>Maleae</taxon>
        <taxon>Pyrus</taxon>
    </lineage>
</organism>
<evidence type="ECO:0000313" key="7">
    <source>
        <dbReference type="EMBL" id="KAB2602070.1"/>
    </source>
</evidence>
<protein>
    <submittedName>
        <fullName evidence="7">Uncharacterized protein</fullName>
    </submittedName>
</protein>
<feature type="chain" id="PRO_5024356551" evidence="6">
    <location>
        <begin position="35"/>
        <end position="82"/>
    </location>
</feature>
<keyword evidence="8" id="KW-1185">Reference proteome</keyword>
<evidence type="ECO:0000256" key="4">
    <source>
        <dbReference type="ARBA" id="ARBA00022821"/>
    </source>
</evidence>
<gene>
    <name evidence="7" type="ORF">D8674_003075</name>
</gene>
<dbReference type="Proteomes" id="UP000327157">
    <property type="component" value="Chromosome 10"/>
</dbReference>
<sequence length="82" mass="8408">MMATGKVSPTVQLHLVGFLCIILLFTSVAGPAGALRPTVTCIGSCDQFPDCNAACKARNHPNGGICMGPVKRTPACCCNVAS</sequence>
<reference evidence="7 8" key="1">
    <citation type="submission" date="2019-09" db="EMBL/GenBank/DDBJ databases">
        <authorList>
            <person name="Ou C."/>
        </authorList>
    </citation>
    <scope>NUCLEOTIDE SEQUENCE [LARGE SCALE GENOMIC DNA]</scope>
    <source>
        <strain evidence="7">S2</strain>
        <tissue evidence="7">Leaf</tissue>
    </source>
</reference>
<dbReference type="EMBL" id="SMOL01000695">
    <property type="protein sequence ID" value="KAB2602070.1"/>
    <property type="molecule type" value="Genomic_DNA"/>
</dbReference>
<comment type="similarity">
    <text evidence="1">Belongs to the DEFL family.</text>
</comment>
<evidence type="ECO:0000256" key="3">
    <source>
        <dbReference type="ARBA" id="ARBA00022577"/>
    </source>
</evidence>
<accession>A0A5N5FLA6</accession>
<comment type="caution">
    <text evidence="7">The sequence shown here is derived from an EMBL/GenBank/DDBJ whole genome shotgun (WGS) entry which is preliminary data.</text>
</comment>
<evidence type="ECO:0000256" key="6">
    <source>
        <dbReference type="SAM" id="SignalP"/>
    </source>
</evidence>
<proteinExistence type="inferred from homology"/>
<dbReference type="AlphaFoldDB" id="A0A5N5FLA6"/>
<evidence type="ECO:0000256" key="2">
    <source>
        <dbReference type="ARBA" id="ARBA00022529"/>
    </source>
</evidence>
<dbReference type="InterPro" id="IPR010851">
    <property type="entry name" value="DEFL"/>
</dbReference>
<dbReference type="GO" id="GO:0050832">
    <property type="term" value="P:defense response to fungus"/>
    <property type="evidence" value="ECO:0007669"/>
    <property type="project" value="UniProtKB-KW"/>
</dbReference>
<keyword evidence="4" id="KW-0611">Plant defense</keyword>
<reference evidence="8" key="2">
    <citation type="submission" date="2019-10" db="EMBL/GenBank/DDBJ databases">
        <title>A de novo genome assembly of a pear dwarfing rootstock.</title>
        <authorList>
            <person name="Wang F."/>
            <person name="Wang J."/>
            <person name="Li S."/>
            <person name="Zhang Y."/>
            <person name="Fang M."/>
            <person name="Ma L."/>
            <person name="Zhao Y."/>
            <person name="Jiang S."/>
        </authorList>
    </citation>
    <scope>NUCLEOTIDE SEQUENCE [LARGE SCALE GENOMIC DNA]</scope>
</reference>
<name>A0A5N5FLA6_9ROSA</name>
<reference evidence="7 8" key="3">
    <citation type="submission" date="2019-11" db="EMBL/GenBank/DDBJ databases">
        <title>A de novo genome assembly of a pear dwarfing rootstock.</title>
        <authorList>
            <person name="Wang F."/>
            <person name="Wang J."/>
            <person name="Li S."/>
            <person name="Zhang Y."/>
            <person name="Fang M."/>
            <person name="Ma L."/>
            <person name="Zhao Y."/>
            <person name="Jiang S."/>
        </authorList>
    </citation>
    <scope>NUCLEOTIDE SEQUENCE [LARGE SCALE GENOMIC DNA]</scope>
    <source>
        <strain evidence="7">S2</strain>
        <tissue evidence="7">Leaf</tissue>
    </source>
</reference>
<keyword evidence="3" id="KW-0295">Fungicide</keyword>
<evidence type="ECO:0000256" key="1">
    <source>
        <dbReference type="ARBA" id="ARBA00006722"/>
    </source>
</evidence>
<dbReference type="GO" id="GO:0031640">
    <property type="term" value="P:killing of cells of another organism"/>
    <property type="evidence" value="ECO:0007669"/>
    <property type="project" value="UniProtKB-KW"/>
</dbReference>
<keyword evidence="6" id="KW-0732">Signal</keyword>
<dbReference type="OrthoDB" id="1141610at2759"/>
<keyword evidence="5" id="KW-1015">Disulfide bond</keyword>
<evidence type="ECO:0000256" key="5">
    <source>
        <dbReference type="ARBA" id="ARBA00023157"/>
    </source>
</evidence>
<feature type="signal peptide" evidence="6">
    <location>
        <begin position="1"/>
        <end position="34"/>
    </location>
</feature>
<evidence type="ECO:0000313" key="8">
    <source>
        <dbReference type="Proteomes" id="UP000327157"/>
    </source>
</evidence>
<keyword evidence="2" id="KW-0929">Antimicrobial</keyword>
<dbReference type="Pfam" id="PF25052">
    <property type="entry name" value="AtDEF-like"/>
    <property type="match status" value="1"/>
</dbReference>